<dbReference type="PANTHER" id="PTHR12894">
    <property type="entry name" value="CNH DOMAIN CONTAINING"/>
    <property type="match status" value="1"/>
</dbReference>
<feature type="domain" description="CNH" evidence="6">
    <location>
        <begin position="40"/>
        <end position="448"/>
    </location>
</feature>
<comment type="caution">
    <text evidence="7">The sequence shown here is derived from an EMBL/GenBank/DDBJ whole genome shotgun (WGS) entry which is preliminary data.</text>
</comment>
<feature type="compositionally biased region" description="Basic and acidic residues" evidence="5">
    <location>
        <begin position="501"/>
        <end position="515"/>
    </location>
</feature>
<gene>
    <name evidence="7" type="ORF">LTR78_001261</name>
</gene>
<dbReference type="InterPro" id="IPR032914">
    <property type="entry name" value="Vam6/VPS39/TRAP1"/>
</dbReference>
<protein>
    <recommendedName>
        <fullName evidence="6">CNH domain-containing protein</fullName>
    </recommendedName>
</protein>
<evidence type="ECO:0000313" key="8">
    <source>
        <dbReference type="Proteomes" id="UP001274830"/>
    </source>
</evidence>
<dbReference type="AlphaFoldDB" id="A0AAE1C5G0"/>
<organism evidence="7 8">
    <name type="scientific">Recurvomyces mirabilis</name>
    <dbReference type="NCBI Taxonomy" id="574656"/>
    <lineage>
        <taxon>Eukaryota</taxon>
        <taxon>Fungi</taxon>
        <taxon>Dikarya</taxon>
        <taxon>Ascomycota</taxon>
        <taxon>Pezizomycotina</taxon>
        <taxon>Dothideomycetes</taxon>
        <taxon>Dothideomycetidae</taxon>
        <taxon>Mycosphaerellales</taxon>
        <taxon>Teratosphaeriaceae</taxon>
        <taxon>Recurvomyces</taxon>
    </lineage>
</organism>
<sequence>MEASEAAPTTTAANDNTTGPYTLRELIRDVPLGVHEDDTPAYITCVDAWSSNLYIGTSAGQVLHYVSIPPDPSDTSGQPSFIFATKLEPAYETEQEGADRGVKKILVLPNAQKACILCNGTSTFYTLPELSPAFGGRIKQGNCLWIGGIDEVEHNYGGNAAYGTVIVISLRTKLRLIRIGVEARKIRDIELGGVTAVARREDLACVANGKAYSLLDVVNQRNFELFPISTSSVPESAPVETVRTREPSRSFSSRSPVRLGRGHERNFSLDAAPPKSGDRLRPGSRSPWPARRSSKPTESPAQPASREESPVKPGSGNASARTSLEVPHDPSPAPPVPAWKPLPPNIVSPSANEFLLTTGTSLAEPGVGMFVNGDGDPSRGTIEFSTYPTSLVIDGAGRHSNLPDQDQGEKYVMALVRRSLDGESGPAVEVQRCDIDMSETLSRKQWLALPSIAQADVGTVGNEINVGTGLQRATSSIQLSVPEITSCLRLRRLPLNTTTTDAERSSEAESKRNAEEDGFTSRLANVEANILLFHGDQVSWVLRSALVTQLERQLQSAVQETSSSELSIDVHTVQRVINSIRGQDPTTELDFLTLTYIRQKASLLLFGNLGLQTAAGTIAYEHDKRRAEVALMDGEIDPRVLLLLVPPFVDEVDEGERGIWISQGLRDTIASLRSHCDTESMVQDAKGAYGDNLLHLLKRYLTIWRKKKGMASVADEAHVFRSVDAALLHVLLVLDQDSPRGIAALGTIRAELNEVVDKGVDCFDRAKELFEQFHRLYLLSRLYQSRKMTAQVLSTWRRVLEGEVDLGGELVEGEHDVRRYLTKLRDAALVREYGSWLANRNPKLGVQVFADETAKVKFRPEEAVAILKENAPGAVKDYLEHLVFGKNQGQYVNDLLIFYLDTVLSELDREDGESKATLRQSYETYRALRAPKPTYRHYITDNAVEAEWWANRLRLLQLLGGSHGSAAEYDVDALDKRLEPYSDVLVPEMIILNSRRGNHEEALRLLAQGLGDWDTAIRYCLLGGNGLFHTASLGSSPITITHEHQARLFSTLLHEFFRIPDLSERLERTSELLERFGAWFEVEDVLERIPEGWSVQMVEGFLMHALRRLVAEKHESKIVRGLRGAQNLRVVDGWGEKVEAMKPVVVTVAGQDGEG</sequence>
<dbReference type="GO" id="GO:0016020">
    <property type="term" value="C:membrane"/>
    <property type="evidence" value="ECO:0007669"/>
    <property type="project" value="TreeGrafter"/>
</dbReference>
<feature type="region of interest" description="Disordered" evidence="5">
    <location>
        <begin position="1"/>
        <end position="20"/>
    </location>
</feature>
<keyword evidence="4" id="KW-0653">Protein transport</keyword>
<keyword evidence="2" id="KW-0813">Transport</keyword>
<comment type="subcellular location">
    <subcellularLocation>
        <location evidence="1">Cytoplasm</location>
    </subcellularLocation>
</comment>
<accession>A0AAE1C5G0</accession>
<evidence type="ECO:0000259" key="6">
    <source>
        <dbReference type="PROSITE" id="PS50219"/>
    </source>
</evidence>
<evidence type="ECO:0000256" key="1">
    <source>
        <dbReference type="ARBA" id="ARBA00004496"/>
    </source>
</evidence>
<dbReference type="PANTHER" id="PTHR12894:SF27">
    <property type="entry name" value="TRANSFORMING GROWTH FACTOR-BETA RECEPTOR-ASSOCIATED PROTEIN 1"/>
    <property type="match status" value="1"/>
</dbReference>
<dbReference type="GO" id="GO:0015031">
    <property type="term" value="P:protein transport"/>
    <property type="evidence" value="ECO:0007669"/>
    <property type="project" value="UniProtKB-KW"/>
</dbReference>
<keyword evidence="8" id="KW-1185">Reference proteome</keyword>
<feature type="region of interest" description="Disordered" evidence="5">
    <location>
        <begin position="234"/>
        <end position="339"/>
    </location>
</feature>
<dbReference type="EMBL" id="JAUTXT010000003">
    <property type="protein sequence ID" value="KAK3678808.1"/>
    <property type="molecule type" value="Genomic_DNA"/>
</dbReference>
<reference evidence="7" key="1">
    <citation type="submission" date="2023-07" db="EMBL/GenBank/DDBJ databases">
        <title>Black Yeasts Isolated from many extreme environments.</title>
        <authorList>
            <person name="Coleine C."/>
            <person name="Stajich J.E."/>
            <person name="Selbmann L."/>
        </authorList>
    </citation>
    <scope>NUCLEOTIDE SEQUENCE</scope>
    <source>
        <strain evidence="7">CCFEE 5485</strain>
    </source>
</reference>
<evidence type="ECO:0000256" key="2">
    <source>
        <dbReference type="ARBA" id="ARBA00022448"/>
    </source>
</evidence>
<name>A0AAE1C5G0_9PEZI</name>
<dbReference type="Proteomes" id="UP001274830">
    <property type="component" value="Unassembled WGS sequence"/>
</dbReference>
<evidence type="ECO:0000313" key="7">
    <source>
        <dbReference type="EMBL" id="KAK3678808.1"/>
    </source>
</evidence>
<feature type="compositionally biased region" description="Low complexity" evidence="5">
    <location>
        <begin position="249"/>
        <end position="258"/>
    </location>
</feature>
<dbReference type="GO" id="GO:0005737">
    <property type="term" value="C:cytoplasm"/>
    <property type="evidence" value="ECO:0007669"/>
    <property type="project" value="UniProtKB-SubCell"/>
</dbReference>
<proteinExistence type="predicted"/>
<feature type="region of interest" description="Disordered" evidence="5">
    <location>
        <begin position="498"/>
        <end position="517"/>
    </location>
</feature>
<dbReference type="GO" id="GO:0034058">
    <property type="term" value="P:endosomal vesicle fusion"/>
    <property type="evidence" value="ECO:0007669"/>
    <property type="project" value="TreeGrafter"/>
</dbReference>
<dbReference type="PROSITE" id="PS50219">
    <property type="entry name" value="CNH"/>
    <property type="match status" value="1"/>
</dbReference>
<evidence type="ECO:0000256" key="5">
    <source>
        <dbReference type="SAM" id="MobiDB-lite"/>
    </source>
</evidence>
<keyword evidence="3" id="KW-0963">Cytoplasm</keyword>
<evidence type="ECO:0000256" key="4">
    <source>
        <dbReference type="ARBA" id="ARBA00022927"/>
    </source>
</evidence>
<evidence type="ECO:0000256" key="3">
    <source>
        <dbReference type="ARBA" id="ARBA00022490"/>
    </source>
</evidence>
<feature type="compositionally biased region" description="Pro residues" evidence="5">
    <location>
        <begin position="329"/>
        <end position="339"/>
    </location>
</feature>
<feature type="compositionally biased region" description="Low complexity" evidence="5">
    <location>
        <begin position="1"/>
        <end position="18"/>
    </location>
</feature>
<dbReference type="InterPro" id="IPR001180">
    <property type="entry name" value="CNH_dom"/>
</dbReference>
<dbReference type="GO" id="GO:0006914">
    <property type="term" value="P:autophagy"/>
    <property type="evidence" value="ECO:0007669"/>
    <property type="project" value="TreeGrafter"/>
</dbReference>